<dbReference type="CDD" id="cd00075">
    <property type="entry name" value="HATPase"/>
    <property type="match status" value="1"/>
</dbReference>
<keyword evidence="11" id="KW-0812">Transmembrane</keyword>
<dbReference type="Pfam" id="PF00512">
    <property type="entry name" value="HisKA"/>
    <property type="match status" value="1"/>
</dbReference>
<keyword evidence="6" id="KW-0808">Transferase</keyword>
<dbReference type="InterPro" id="IPR036890">
    <property type="entry name" value="HATPase_C_sf"/>
</dbReference>
<dbReference type="GO" id="GO:0005509">
    <property type="term" value="F:calcium ion binding"/>
    <property type="evidence" value="ECO:0007669"/>
    <property type="project" value="UniProtKB-ARBA"/>
</dbReference>
<evidence type="ECO:0000256" key="7">
    <source>
        <dbReference type="ARBA" id="ARBA00022777"/>
    </source>
</evidence>
<proteinExistence type="predicted"/>
<dbReference type="Proteomes" id="UP000636394">
    <property type="component" value="Unassembled WGS sequence"/>
</dbReference>
<dbReference type="CDD" id="cd00082">
    <property type="entry name" value="HisKA"/>
    <property type="match status" value="1"/>
</dbReference>
<keyword evidence="8" id="KW-0902">Two-component regulatory system</keyword>
<dbReference type="EC" id="2.7.13.3" evidence="4"/>
<dbReference type="InterPro" id="IPR004358">
    <property type="entry name" value="Sig_transdc_His_kin-like_C"/>
</dbReference>
<keyword evidence="5" id="KW-0597">Phosphoprotein</keyword>
<dbReference type="SMART" id="SM00387">
    <property type="entry name" value="HATPase_c"/>
    <property type="match status" value="1"/>
</dbReference>
<gene>
    <name evidence="13" type="ORF">GMI68_00985</name>
    <name evidence="14" type="ORF">J7S26_01115</name>
</gene>
<dbReference type="Gene3D" id="1.10.287.130">
    <property type="match status" value="1"/>
</dbReference>
<dbReference type="PROSITE" id="PS50109">
    <property type="entry name" value="HIS_KIN"/>
    <property type="match status" value="1"/>
</dbReference>
<feature type="coiled-coil region" evidence="10">
    <location>
        <begin position="209"/>
        <end position="239"/>
    </location>
</feature>
<feature type="domain" description="Histidine kinase" evidence="12">
    <location>
        <begin position="239"/>
        <end position="463"/>
    </location>
</feature>
<comment type="cofactor">
    <cofactor evidence="2">
        <name>a divalent metal cation</name>
        <dbReference type="ChEBI" id="CHEBI:60240"/>
    </cofactor>
</comment>
<evidence type="ECO:0000256" key="6">
    <source>
        <dbReference type="ARBA" id="ARBA00022679"/>
    </source>
</evidence>
<dbReference type="InterPro" id="IPR003594">
    <property type="entry name" value="HATPase_dom"/>
</dbReference>
<dbReference type="PANTHER" id="PTHR43711">
    <property type="entry name" value="TWO-COMPONENT HISTIDINE KINASE"/>
    <property type="match status" value="1"/>
</dbReference>
<evidence type="ECO:0000256" key="3">
    <source>
        <dbReference type="ARBA" id="ARBA00004236"/>
    </source>
</evidence>
<reference evidence="13 15" key="1">
    <citation type="submission" date="2019-11" db="EMBL/GenBank/DDBJ databases">
        <title>Eggerthellaceae novel genus isolated from the rectal contents of marmort.</title>
        <authorList>
            <person name="Zhang G."/>
        </authorList>
    </citation>
    <scope>NUCLEOTIDE SEQUENCE [LARGE SCALE GENOMIC DNA]</scope>
    <source>
        <strain evidence="13">Zg-886</strain>
        <strain evidence="15">zg-886</strain>
    </source>
</reference>
<evidence type="ECO:0000259" key="12">
    <source>
        <dbReference type="PROSITE" id="PS50109"/>
    </source>
</evidence>
<evidence type="ECO:0000313" key="15">
    <source>
        <dbReference type="Proteomes" id="UP000636394"/>
    </source>
</evidence>
<evidence type="ECO:0000256" key="8">
    <source>
        <dbReference type="ARBA" id="ARBA00023012"/>
    </source>
</evidence>
<dbReference type="Proteomes" id="UP000671910">
    <property type="component" value="Chromosome"/>
</dbReference>
<comment type="catalytic activity">
    <reaction evidence="1">
        <text>ATP + protein L-histidine = ADP + protein N-phospho-L-histidine.</text>
        <dbReference type="EC" id="2.7.13.3"/>
    </reaction>
</comment>
<dbReference type="EMBL" id="CP072829">
    <property type="protein sequence ID" value="QTU84563.1"/>
    <property type="molecule type" value="Genomic_DNA"/>
</dbReference>
<sequence length="465" mass="51258">MRDEAKRLSTTLFRSVFVYSIAILLCFSGIFMALFYLVYEHDEEQRVATIAESAAAFLEDKDTQDSVRILEGQLGQDIRYTLVDPQGNVVFDSGGNVDENHADRPEILEAREKGISTVTRYSSTLGKDTIYTAVLLDSGNVLRLSEERASFVSVFKSTEPALIVALAAAFVLSVALSRLLTHRTVAPLNQIDVASPLENETYEEMRPLLSRVEAQQRQLMEQNRELARAENIRREFSANVSHEMKTPLQVISGYAELLAGGKIPQKDAERFARIILTESANMTDLINDVLVLSRIDDPVMENAGKEEVELLSLSHEIVTRFLPLAEKQSVSIRCLGSSVVVDGNKSLLDQLVSNLLSNALKYSDPDGEVVVLVGKSIAPPDSEGTPMAYIRVRDNGCGIPLEEQHKIFERFYRVDKSRSKESGGTGLGLAIAKHAAVFHNGTISVESSVGRGSVFTVRIPTEHEG</sequence>
<dbReference type="RefSeq" id="WP_166338135.1">
    <property type="nucleotide sequence ID" value="NZ_CP072829.1"/>
</dbReference>
<dbReference type="SUPFAM" id="SSF47384">
    <property type="entry name" value="Homodimeric domain of signal transducing histidine kinase"/>
    <property type="match status" value="1"/>
</dbReference>
<name>A0A9E6SUJ3_9ACTN</name>
<dbReference type="GO" id="GO:0000155">
    <property type="term" value="F:phosphorelay sensor kinase activity"/>
    <property type="evidence" value="ECO:0007669"/>
    <property type="project" value="InterPro"/>
</dbReference>
<accession>A0A9E6SUJ3</accession>
<dbReference type="PANTHER" id="PTHR43711:SF26">
    <property type="entry name" value="SENSOR HISTIDINE KINASE RCSC"/>
    <property type="match status" value="1"/>
</dbReference>
<dbReference type="InterPro" id="IPR050736">
    <property type="entry name" value="Sensor_HK_Regulatory"/>
</dbReference>
<comment type="subcellular location">
    <subcellularLocation>
        <location evidence="3">Cell membrane</location>
    </subcellularLocation>
</comment>
<evidence type="ECO:0000256" key="10">
    <source>
        <dbReference type="SAM" id="Coils"/>
    </source>
</evidence>
<dbReference type="Pfam" id="PF02518">
    <property type="entry name" value="HATPase_c"/>
    <property type="match status" value="1"/>
</dbReference>
<evidence type="ECO:0000256" key="4">
    <source>
        <dbReference type="ARBA" id="ARBA00012438"/>
    </source>
</evidence>
<keyword evidence="7 14" id="KW-0418">Kinase</keyword>
<reference evidence="14" key="2">
    <citation type="submission" date="2021-04" db="EMBL/GenBank/DDBJ databases">
        <title>Novel species in family Eggerthellaceae.</title>
        <authorList>
            <person name="Zhang G."/>
        </authorList>
    </citation>
    <scope>NUCLEOTIDE SEQUENCE</scope>
    <source>
        <strain evidence="14">Zg-886</strain>
    </source>
</reference>
<evidence type="ECO:0000256" key="2">
    <source>
        <dbReference type="ARBA" id="ARBA00001968"/>
    </source>
</evidence>
<keyword evidence="11" id="KW-1133">Transmembrane helix</keyword>
<dbReference type="EMBL" id="WPCR01000001">
    <property type="protein sequence ID" value="NHM13358.1"/>
    <property type="molecule type" value="Genomic_DNA"/>
</dbReference>
<dbReference type="GO" id="GO:0005886">
    <property type="term" value="C:plasma membrane"/>
    <property type="evidence" value="ECO:0007669"/>
    <property type="project" value="UniProtKB-SubCell"/>
</dbReference>
<evidence type="ECO:0000256" key="5">
    <source>
        <dbReference type="ARBA" id="ARBA00022553"/>
    </source>
</evidence>
<keyword evidence="9 11" id="KW-0472">Membrane</keyword>
<dbReference type="KEGG" id="ebz:J7S26_01115"/>
<evidence type="ECO:0000313" key="14">
    <source>
        <dbReference type="EMBL" id="QTU84563.1"/>
    </source>
</evidence>
<organism evidence="14 16">
    <name type="scientific">Xiamenia xianingshaonis</name>
    <dbReference type="NCBI Taxonomy" id="2682776"/>
    <lineage>
        <taxon>Bacteria</taxon>
        <taxon>Bacillati</taxon>
        <taxon>Actinomycetota</taxon>
        <taxon>Coriobacteriia</taxon>
        <taxon>Eggerthellales</taxon>
        <taxon>Eggerthellaceae</taxon>
        <taxon>Xiamenia</taxon>
    </lineage>
</organism>
<dbReference type="PRINTS" id="PR00344">
    <property type="entry name" value="BCTRLSENSOR"/>
</dbReference>
<dbReference type="InterPro" id="IPR036097">
    <property type="entry name" value="HisK_dim/P_sf"/>
</dbReference>
<evidence type="ECO:0000256" key="9">
    <source>
        <dbReference type="ARBA" id="ARBA00023136"/>
    </source>
</evidence>
<protein>
    <recommendedName>
        <fullName evidence="4">histidine kinase</fullName>
        <ecNumber evidence="4">2.7.13.3</ecNumber>
    </recommendedName>
</protein>
<dbReference type="InterPro" id="IPR005467">
    <property type="entry name" value="His_kinase_dom"/>
</dbReference>
<dbReference type="InterPro" id="IPR003661">
    <property type="entry name" value="HisK_dim/P_dom"/>
</dbReference>
<dbReference type="AlphaFoldDB" id="A0A9E6SUJ3"/>
<keyword evidence="10" id="KW-0175">Coiled coil</keyword>
<dbReference type="FunFam" id="1.10.287.130:FF:000001">
    <property type="entry name" value="Two-component sensor histidine kinase"/>
    <property type="match status" value="1"/>
</dbReference>
<evidence type="ECO:0000256" key="11">
    <source>
        <dbReference type="SAM" id="Phobius"/>
    </source>
</evidence>
<dbReference type="FunFam" id="3.30.565.10:FF:000006">
    <property type="entry name" value="Sensor histidine kinase WalK"/>
    <property type="match status" value="1"/>
</dbReference>
<evidence type="ECO:0000313" key="13">
    <source>
        <dbReference type="EMBL" id="NHM13358.1"/>
    </source>
</evidence>
<evidence type="ECO:0000313" key="16">
    <source>
        <dbReference type="Proteomes" id="UP000671910"/>
    </source>
</evidence>
<feature type="transmembrane region" description="Helical" evidence="11">
    <location>
        <begin position="12"/>
        <end position="39"/>
    </location>
</feature>
<keyword evidence="15" id="KW-1185">Reference proteome</keyword>
<dbReference type="SMART" id="SM00388">
    <property type="entry name" value="HisKA"/>
    <property type="match status" value="1"/>
</dbReference>
<dbReference type="Gene3D" id="3.30.565.10">
    <property type="entry name" value="Histidine kinase-like ATPase, C-terminal domain"/>
    <property type="match status" value="1"/>
</dbReference>
<dbReference type="SUPFAM" id="SSF55874">
    <property type="entry name" value="ATPase domain of HSP90 chaperone/DNA topoisomerase II/histidine kinase"/>
    <property type="match status" value="1"/>
</dbReference>
<evidence type="ECO:0000256" key="1">
    <source>
        <dbReference type="ARBA" id="ARBA00000085"/>
    </source>
</evidence>